<dbReference type="InterPro" id="IPR036397">
    <property type="entry name" value="RNaseH_sf"/>
</dbReference>
<dbReference type="EMBL" id="LAZR01010314">
    <property type="protein sequence ID" value="KKM67630.1"/>
    <property type="molecule type" value="Genomic_DNA"/>
</dbReference>
<dbReference type="SUPFAM" id="SSF53098">
    <property type="entry name" value="Ribonuclease H-like"/>
    <property type="match status" value="1"/>
</dbReference>
<keyword evidence="2" id="KW-0479">Metal-binding</keyword>
<evidence type="ECO:0000256" key="7">
    <source>
        <dbReference type="ARBA" id="ARBA00023204"/>
    </source>
</evidence>
<dbReference type="GO" id="GO:0008408">
    <property type="term" value="F:3'-5' exonuclease activity"/>
    <property type="evidence" value="ECO:0007669"/>
    <property type="project" value="InterPro"/>
</dbReference>
<dbReference type="InterPro" id="IPR051536">
    <property type="entry name" value="UDG_Type-4/5"/>
</dbReference>
<dbReference type="GO" id="GO:0003676">
    <property type="term" value="F:nucleic acid binding"/>
    <property type="evidence" value="ECO:0007669"/>
    <property type="project" value="InterPro"/>
</dbReference>
<protein>
    <recommendedName>
        <fullName evidence="11">Uracil-DNA glycosylase-like domain-containing protein</fullName>
    </recommendedName>
</protein>
<keyword evidence="7" id="KW-0234">DNA repair</keyword>
<evidence type="ECO:0008006" key="11">
    <source>
        <dbReference type="Google" id="ProtNLM"/>
    </source>
</evidence>
<dbReference type="InterPro" id="IPR036895">
    <property type="entry name" value="Uracil-DNA_glycosylase-like_sf"/>
</dbReference>
<organism evidence="10">
    <name type="scientific">marine sediment metagenome</name>
    <dbReference type="NCBI Taxonomy" id="412755"/>
    <lineage>
        <taxon>unclassified sequences</taxon>
        <taxon>metagenomes</taxon>
        <taxon>ecological metagenomes</taxon>
    </lineage>
</organism>
<evidence type="ECO:0000313" key="10">
    <source>
        <dbReference type="EMBL" id="KKM67630.1"/>
    </source>
</evidence>
<dbReference type="SMART" id="SM00474">
    <property type="entry name" value="35EXOc"/>
    <property type="match status" value="1"/>
</dbReference>
<evidence type="ECO:0000256" key="4">
    <source>
        <dbReference type="ARBA" id="ARBA00022801"/>
    </source>
</evidence>
<evidence type="ECO:0000259" key="8">
    <source>
        <dbReference type="SMART" id="SM00474"/>
    </source>
</evidence>
<dbReference type="AlphaFoldDB" id="A0A0F9LT98"/>
<keyword evidence="4" id="KW-0378">Hydrolase</keyword>
<dbReference type="GO" id="GO:0051539">
    <property type="term" value="F:4 iron, 4 sulfur cluster binding"/>
    <property type="evidence" value="ECO:0007669"/>
    <property type="project" value="UniProtKB-KW"/>
</dbReference>
<sequence length="405" mass="46746">MSLFGPVTLEETLLPNKIACQKCRLCYSNIHNPKISPYGEGRKDIMVIGEAPGEEEDHNGRPWQGRAGQFLQRKFKQAGIDLFKDCISYNSINCRPTSSRGYNREPTNNEILMCRNHVLRAIYKYEPKIVFLLGGPAVRSIIGARWTKNLGGISKWRGWTIPDRELNTWLCPTFHPSYLMRMESKAADTVFRADIQRALKLGSLPKFQKEEDQVTIVEETQDLVDLLIGQHVQRVAWDIETTGLKPYDIANHKIVAVAFCVSDDRAYATPYPDMRKLKRVLVDRRIRKIAQNMKFEATWTHMFGYDVRGQEWDTMLASHVHDNRSGITSLKFQAYVRFGLVGYDNEVEPYLKSKNPKDSNTVNRMEEAMRVKRREVLIYCGTDALVTYRLAMQQMKELGYARDLH</sequence>
<dbReference type="SMART" id="SM00986">
    <property type="entry name" value="UDG"/>
    <property type="match status" value="1"/>
</dbReference>
<keyword evidence="5" id="KW-0408">Iron</keyword>
<evidence type="ECO:0000256" key="1">
    <source>
        <dbReference type="ARBA" id="ARBA00022485"/>
    </source>
</evidence>
<dbReference type="InterPro" id="IPR002562">
    <property type="entry name" value="3'-5'_exonuclease_dom"/>
</dbReference>
<accession>A0A0F9LT98</accession>
<evidence type="ECO:0000256" key="5">
    <source>
        <dbReference type="ARBA" id="ARBA00023004"/>
    </source>
</evidence>
<dbReference type="Gene3D" id="3.30.420.10">
    <property type="entry name" value="Ribonuclease H-like superfamily/Ribonuclease H"/>
    <property type="match status" value="1"/>
</dbReference>
<dbReference type="GO" id="GO:0097506">
    <property type="term" value="F:deaminated base DNA N-glycosylase activity"/>
    <property type="evidence" value="ECO:0007669"/>
    <property type="project" value="UniProtKB-ARBA"/>
</dbReference>
<dbReference type="GO" id="GO:0006281">
    <property type="term" value="P:DNA repair"/>
    <property type="evidence" value="ECO:0007669"/>
    <property type="project" value="UniProtKB-KW"/>
</dbReference>
<evidence type="ECO:0000256" key="3">
    <source>
        <dbReference type="ARBA" id="ARBA00022763"/>
    </source>
</evidence>
<dbReference type="CDD" id="cd10030">
    <property type="entry name" value="UDG-F4_TTUDGA_SPO1dp_like"/>
    <property type="match status" value="1"/>
</dbReference>
<keyword evidence="3" id="KW-0227">DNA damage</keyword>
<dbReference type="SMART" id="SM00987">
    <property type="entry name" value="UreE_C"/>
    <property type="match status" value="1"/>
</dbReference>
<gene>
    <name evidence="10" type="ORF">LCGC14_1469190</name>
</gene>
<keyword evidence="6" id="KW-0411">Iron-sulfur</keyword>
<dbReference type="Pfam" id="PF03167">
    <property type="entry name" value="UDG"/>
    <property type="match status" value="1"/>
</dbReference>
<dbReference type="PANTHER" id="PTHR33693">
    <property type="entry name" value="TYPE-5 URACIL-DNA GLYCOSYLASE"/>
    <property type="match status" value="1"/>
</dbReference>
<dbReference type="Gene3D" id="3.40.470.10">
    <property type="entry name" value="Uracil-DNA glycosylase-like domain"/>
    <property type="match status" value="1"/>
</dbReference>
<reference evidence="10" key="1">
    <citation type="journal article" date="2015" name="Nature">
        <title>Complex archaea that bridge the gap between prokaryotes and eukaryotes.</title>
        <authorList>
            <person name="Spang A."/>
            <person name="Saw J.H."/>
            <person name="Jorgensen S.L."/>
            <person name="Zaremba-Niedzwiedzka K."/>
            <person name="Martijn J."/>
            <person name="Lind A.E."/>
            <person name="van Eijk R."/>
            <person name="Schleper C."/>
            <person name="Guy L."/>
            <person name="Ettema T.J."/>
        </authorList>
    </citation>
    <scope>NUCLEOTIDE SEQUENCE</scope>
</reference>
<evidence type="ECO:0000256" key="2">
    <source>
        <dbReference type="ARBA" id="ARBA00022723"/>
    </source>
</evidence>
<keyword evidence="1" id="KW-0004">4Fe-4S</keyword>
<dbReference type="GO" id="GO:0046872">
    <property type="term" value="F:metal ion binding"/>
    <property type="evidence" value="ECO:0007669"/>
    <property type="project" value="UniProtKB-KW"/>
</dbReference>
<evidence type="ECO:0000259" key="9">
    <source>
        <dbReference type="SMART" id="SM00986"/>
    </source>
</evidence>
<feature type="domain" description="3'-5' exonuclease" evidence="8">
    <location>
        <begin position="214"/>
        <end position="399"/>
    </location>
</feature>
<dbReference type="InterPro" id="IPR012337">
    <property type="entry name" value="RNaseH-like_sf"/>
</dbReference>
<dbReference type="InterPro" id="IPR005122">
    <property type="entry name" value="Uracil-DNA_glycosylase-like"/>
</dbReference>
<name>A0A0F9LT98_9ZZZZ</name>
<dbReference type="Pfam" id="PF01612">
    <property type="entry name" value="DNA_pol_A_exo1"/>
    <property type="match status" value="1"/>
</dbReference>
<feature type="domain" description="Uracil-DNA glycosylase-like" evidence="9">
    <location>
        <begin position="36"/>
        <end position="196"/>
    </location>
</feature>
<comment type="caution">
    <text evidence="10">The sequence shown here is derived from an EMBL/GenBank/DDBJ whole genome shotgun (WGS) entry which is preliminary data.</text>
</comment>
<proteinExistence type="predicted"/>
<evidence type="ECO:0000256" key="6">
    <source>
        <dbReference type="ARBA" id="ARBA00023014"/>
    </source>
</evidence>
<dbReference type="PANTHER" id="PTHR33693:SF1">
    <property type="entry name" value="TYPE-4 URACIL-DNA GLYCOSYLASE"/>
    <property type="match status" value="1"/>
</dbReference>
<dbReference type="SUPFAM" id="SSF52141">
    <property type="entry name" value="Uracil-DNA glycosylase-like"/>
    <property type="match status" value="1"/>
</dbReference>